<evidence type="ECO:0000256" key="4">
    <source>
        <dbReference type="ARBA" id="ARBA00022692"/>
    </source>
</evidence>
<evidence type="ECO:0000256" key="2">
    <source>
        <dbReference type="ARBA" id="ARBA00005364"/>
    </source>
</evidence>
<dbReference type="OrthoDB" id="2127281at2759"/>
<dbReference type="InterPro" id="IPR004837">
    <property type="entry name" value="NaCa_Exmemb"/>
</dbReference>
<evidence type="ECO:0000313" key="9">
    <source>
        <dbReference type="Proteomes" id="UP000708208"/>
    </source>
</evidence>
<keyword evidence="4" id="KW-0812">Transmembrane</keyword>
<evidence type="ECO:0000256" key="3">
    <source>
        <dbReference type="ARBA" id="ARBA00022449"/>
    </source>
</evidence>
<evidence type="ECO:0000259" key="7">
    <source>
        <dbReference type="Pfam" id="PF01699"/>
    </source>
</evidence>
<gene>
    <name evidence="8" type="ORF">AFUS01_LOCUS26980</name>
</gene>
<dbReference type="GO" id="GO:0008273">
    <property type="term" value="F:calcium, potassium:sodium antiporter activity"/>
    <property type="evidence" value="ECO:0007669"/>
    <property type="project" value="TreeGrafter"/>
</dbReference>
<comment type="subcellular location">
    <subcellularLocation>
        <location evidence="1">Membrane</location>
        <topology evidence="1">Multi-pass membrane protein</topology>
    </subcellularLocation>
</comment>
<evidence type="ECO:0000256" key="1">
    <source>
        <dbReference type="ARBA" id="ARBA00004141"/>
    </source>
</evidence>
<sequence length="79" mass="8223">DDVAGATFMAAGGSAPELFTSVIGVFISHDDVGIGTIVGKKPSSINYPHSIFPSSTLPPFPLNTGSTPYTLHITNLTYL</sequence>
<dbReference type="AlphaFoldDB" id="A0A8J2PI74"/>
<name>A0A8J2PI74_9HEXA</name>
<comment type="caution">
    <text evidence="8">The sequence shown here is derived from an EMBL/GenBank/DDBJ whole genome shotgun (WGS) entry which is preliminary data.</text>
</comment>
<proteinExistence type="inferred from homology"/>
<dbReference type="PANTHER" id="PTHR10846">
    <property type="entry name" value="SODIUM/POTASSIUM/CALCIUM EXCHANGER"/>
    <property type="match status" value="1"/>
</dbReference>
<evidence type="ECO:0000313" key="8">
    <source>
        <dbReference type="EMBL" id="CAG7816355.1"/>
    </source>
</evidence>
<feature type="non-terminal residue" evidence="8">
    <location>
        <position position="1"/>
    </location>
</feature>
<keyword evidence="3" id="KW-0813">Transport</keyword>
<reference evidence="8" key="1">
    <citation type="submission" date="2021-06" db="EMBL/GenBank/DDBJ databases">
        <authorList>
            <person name="Hodson N. C."/>
            <person name="Mongue J. A."/>
            <person name="Jaron S. K."/>
        </authorList>
    </citation>
    <scope>NUCLEOTIDE SEQUENCE</scope>
</reference>
<keyword evidence="5" id="KW-1133">Transmembrane helix</keyword>
<evidence type="ECO:0000256" key="6">
    <source>
        <dbReference type="ARBA" id="ARBA00023136"/>
    </source>
</evidence>
<keyword evidence="9" id="KW-1185">Reference proteome</keyword>
<keyword evidence="3" id="KW-0050">Antiport</keyword>
<dbReference type="InterPro" id="IPR004481">
    <property type="entry name" value="K/Na/Ca-exchanger"/>
</dbReference>
<dbReference type="EMBL" id="CAJVCH010367959">
    <property type="protein sequence ID" value="CAG7816355.1"/>
    <property type="molecule type" value="Genomic_DNA"/>
</dbReference>
<dbReference type="GO" id="GO:0005886">
    <property type="term" value="C:plasma membrane"/>
    <property type="evidence" value="ECO:0007669"/>
    <property type="project" value="TreeGrafter"/>
</dbReference>
<comment type="similarity">
    <text evidence="2">Belongs to the Ca(2+):cation antiporter (CaCA) (TC 2.A.19) family. SLC24A subfamily.</text>
</comment>
<organism evidence="8 9">
    <name type="scientific">Allacma fusca</name>
    <dbReference type="NCBI Taxonomy" id="39272"/>
    <lineage>
        <taxon>Eukaryota</taxon>
        <taxon>Metazoa</taxon>
        <taxon>Ecdysozoa</taxon>
        <taxon>Arthropoda</taxon>
        <taxon>Hexapoda</taxon>
        <taxon>Collembola</taxon>
        <taxon>Symphypleona</taxon>
        <taxon>Sminthuridae</taxon>
        <taxon>Allacma</taxon>
    </lineage>
</organism>
<dbReference type="Proteomes" id="UP000708208">
    <property type="component" value="Unassembled WGS sequence"/>
</dbReference>
<dbReference type="PANTHER" id="PTHR10846:SF72">
    <property type="entry name" value="SODIUM_POTASSIUM_CALCIUM EXCHANGER NCKX30C"/>
    <property type="match status" value="1"/>
</dbReference>
<protein>
    <recommendedName>
        <fullName evidence="7">Sodium/calcium exchanger membrane region domain-containing protein</fullName>
    </recommendedName>
</protein>
<evidence type="ECO:0000256" key="5">
    <source>
        <dbReference type="ARBA" id="ARBA00022989"/>
    </source>
</evidence>
<dbReference type="Pfam" id="PF01699">
    <property type="entry name" value="Na_Ca_ex"/>
    <property type="match status" value="1"/>
</dbReference>
<feature type="domain" description="Sodium/calcium exchanger membrane region" evidence="7">
    <location>
        <begin position="2"/>
        <end position="39"/>
    </location>
</feature>
<dbReference type="GO" id="GO:0005262">
    <property type="term" value="F:calcium channel activity"/>
    <property type="evidence" value="ECO:0007669"/>
    <property type="project" value="TreeGrafter"/>
</dbReference>
<accession>A0A8J2PI74</accession>
<keyword evidence="6" id="KW-0472">Membrane</keyword>
<dbReference type="GO" id="GO:0006874">
    <property type="term" value="P:intracellular calcium ion homeostasis"/>
    <property type="evidence" value="ECO:0007669"/>
    <property type="project" value="TreeGrafter"/>
</dbReference>